<accession>A0AAU9CPE3</accession>
<keyword evidence="2" id="KW-1185">Reference proteome</keyword>
<dbReference type="Pfam" id="PF17914">
    <property type="entry name" value="HopA1"/>
    <property type="match status" value="1"/>
</dbReference>
<proteinExistence type="predicted"/>
<sequence length="499" mass="56141">MRIPYRLKKENRKNEAGPKATARFGVGGAQLLKGEGFEESEVIQAVLRPMRVSVRKTKTMLYGFEEGKLKPRREVELDAGRKLLVDDEVRYQLPEGATGHKSWSLGVSAAGRILVDANDFQPMAVKADFGSFMAYLEWIWSKRQELLRSKFRAHDMVYSGNILLGEPEAPLYSDAQFADLLAGMMTHRPAEAVALHQYFSRKNFVRSEAVRRNPEAFAQGFMHFPKRRPSGRYVVRHRVYINVKQEHLGTVADFLLRNLVDCSERRAFNMKVCCSQEIVKRRESIVLFFSSNSDFMESLPILKGFATAHPDYFIHDLPAMTLPIAHGVGYGEEPIRGFEAGTTEFEDIPVADYEGLLETFRGDLEVGKAESGIGADGKFQLSQTFLSLREPLADAEGGKLPLVPFSLFAGFEELFRRLMPKAKLTDYTEFLEKQKQKYTPGGPADYDPNSSFGGLRCSLIADALLDSAEDFEAFVGNVIHNFAVADVDFFAPSRNRRVS</sequence>
<organism evidence="1 2">
    <name type="scientific">Fulvitalea axinellae</name>
    <dbReference type="NCBI Taxonomy" id="1182444"/>
    <lineage>
        <taxon>Bacteria</taxon>
        <taxon>Pseudomonadati</taxon>
        <taxon>Bacteroidota</taxon>
        <taxon>Cytophagia</taxon>
        <taxon>Cytophagales</taxon>
        <taxon>Persicobacteraceae</taxon>
        <taxon>Fulvitalea</taxon>
    </lineage>
</organism>
<name>A0AAU9CPE3_9BACT</name>
<gene>
    <name evidence="1" type="ORF">FUAX_06610</name>
</gene>
<protein>
    <submittedName>
        <fullName evidence="1">Uncharacterized protein</fullName>
    </submittedName>
</protein>
<reference evidence="1 2" key="1">
    <citation type="submission" date="2021-12" db="EMBL/GenBank/DDBJ databases">
        <title>Genome sequencing of bacteria with rrn-lacking chromosome and rrn-plasmid.</title>
        <authorList>
            <person name="Anda M."/>
            <person name="Iwasaki W."/>
        </authorList>
    </citation>
    <scope>NUCLEOTIDE SEQUENCE [LARGE SCALE GENOMIC DNA]</scope>
    <source>
        <strain evidence="1 2">DSM 100852</strain>
    </source>
</reference>
<dbReference type="InterPro" id="IPR040871">
    <property type="entry name" value="HopA1"/>
</dbReference>
<dbReference type="AlphaFoldDB" id="A0AAU9CPE3"/>
<dbReference type="RefSeq" id="WP_338393500.1">
    <property type="nucleotide sequence ID" value="NZ_AP025314.1"/>
</dbReference>
<dbReference type="Proteomes" id="UP001348817">
    <property type="component" value="Chromosome"/>
</dbReference>
<dbReference type="KEGG" id="fax:FUAX_06610"/>
<dbReference type="EMBL" id="AP025314">
    <property type="protein sequence ID" value="BDD08229.1"/>
    <property type="molecule type" value="Genomic_DNA"/>
</dbReference>
<evidence type="ECO:0000313" key="2">
    <source>
        <dbReference type="Proteomes" id="UP001348817"/>
    </source>
</evidence>
<evidence type="ECO:0000313" key="1">
    <source>
        <dbReference type="EMBL" id="BDD08229.1"/>
    </source>
</evidence>